<evidence type="ECO:0000256" key="1">
    <source>
        <dbReference type="ARBA" id="ARBA00001933"/>
    </source>
</evidence>
<dbReference type="GO" id="GO:0009448">
    <property type="term" value="P:gamma-aminobutyric acid metabolic process"/>
    <property type="evidence" value="ECO:0007669"/>
    <property type="project" value="InterPro"/>
</dbReference>
<keyword evidence="5 6" id="KW-0663">Pyridoxal phosphate</keyword>
<dbReference type="PROSITE" id="PS00600">
    <property type="entry name" value="AA_TRANSFER_CLASS_3"/>
    <property type="match status" value="1"/>
</dbReference>
<name>A0AAF0BM64_9PROT</name>
<dbReference type="Gene3D" id="3.90.1150.10">
    <property type="entry name" value="Aspartate Aminotransferase, domain 1"/>
    <property type="match status" value="1"/>
</dbReference>
<keyword evidence="3 7" id="KW-0032">Aminotransferase</keyword>
<comment type="similarity">
    <text evidence="2 6">Belongs to the class-III pyridoxal-phosphate-dependent aminotransferase family.</text>
</comment>
<dbReference type="EC" id="2.6.1.19" evidence="7"/>
<dbReference type="GO" id="GO:0030170">
    <property type="term" value="F:pyridoxal phosphate binding"/>
    <property type="evidence" value="ECO:0007669"/>
    <property type="project" value="InterPro"/>
</dbReference>
<dbReference type="GO" id="GO:0042802">
    <property type="term" value="F:identical protein binding"/>
    <property type="evidence" value="ECO:0007669"/>
    <property type="project" value="TreeGrafter"/>
</dbReference>
<dbReference type="AlphaFoldDB" id="A0AAF0BM64"/>
<dbReference type="Pfam" id="PF00202">
    <property type="entry name" value="Aminotran_3"/>
    <property type="match status" value="1"/>
</dbReference>
<reference evidence="7" key="1">
    <citation type="submission" date="2023-01" db="EMBL/GenBank/DDBJ databases">
        <title>The genome sequence of Kordiimonadaceae bacterium 6D33.</title>
        <authorList>
            <person name="Liu Y."/>
        </authorList>
    </citation>
    <scope>NUCLEOTIDE SEQUENCE</scope>
    <source>
        <strain evidence="7">6D33</strain>
    </source>
</reference>
<evidence type="ECO:0000256" key="3">
    <source>
        <dbReference type="ARBA" id="ARBA00022576"/>
    </source>
</evidence>
<accession>A0AAF0BM64</accession>
<dbReference type="EMBL" id="CP116805">
    <property type="protein sequence ID" value="WCL54106.1"/>
    <property type="molecule type" value="Genomic_DNA"/>
</dbReference>
<protein>
    <submittedName>
        <fullName evidence="7">4-aminobutyrate--2-oxoglutarate transaminase</fullName>
        <ecNumber evidence="7">2.6.1.19</ecNumber>
    </submittedName>
</protein>
<dbReference type="NCBIfam" id="TIGR00700">
    <property type="entry name" value="GABAtrnsam"/>
    <property type="match status" value="1"/>
</dbReference>
<dbReference type="InterPro" id="IPR004632">
    <property type="entry name" value="4NH2But_aminotransferase_bac"/>
</dbReference>
<evidence type="ECO:0000313" key="8">
    <source>
        <dbReference type="Proteomes" id="UP001217500"/>
    </source>
</evidence>
<dbReference type="FunFam" id="3.40.640.10:FF:000013">
    <property type="entry name" value="4-aminobutyrate aminotransferase"/>
    <property type="match status" value="1"/>
</dbReference>
<gene>
    <name evidence="7" type="primary">gabT</name>
    <name evidence="7" type="ORF">PH603_16330</name>
</gene>
<evidence type="ECO:0000256" key="4">
    <source>
        <dbReference type="ARBA" id="ARBA00022679"/>
    </source>
</evidence>
<evidence type="ECO:0000256" key="2">
    <source>
        <dbReference type="ARBA" id="ARBA00008954"/>
    </source>
</evidence>
<proteinExistence type="inferred from homology"/>
<evidence type="ECO:0000313" key="7">
    <source>
        <dbReference type="EMBL" id="WCL54106.1"/>
    </source>
</evidence>
<sequence>MSKNAELLARRQAAVPRGVASATPIFTERAENAELWDADGRRYLDFAVGIAVCNTGHRHPKVISAVEEQLKRYTHTAFQVSAYEPYIALAERLNEAAPIKDAKTIFFTTGAEAVENAIKVARVATGRQGVIAFRGAFHGRTALTGALTGKIVPYRMGAGPAVPGIYHAPFPVPHHGVSVDDAFYGLETIFKVEIEAKDVAAIIVEPVQGEGGFYVAPKDFMVRLRKLCDDHGILLICDEIQTGFARTGKIFATEHYDVEPDLITVAKALAGGFPLSGLIGKASIIDTPLPGGMGGTYGGSPIGIAAAHAVMDVIADEKLCARAEKIGARMKERLEAMKGRVDTAPIGDIRGLGAMVAFELVTEKGGNTPNPAATSALVAKALSHGLIILSCGYWANTIRLLAPVTVPDEQLEEGLNMLEKALVDVAAAAKAA</sequence>
<dbReference type="InterPro" id="IPR049704">
    <property type="entry name" value="Aminotrans_3_PPA_site"/>
</dbReference>
<dbReference type="Gene3D" id="3.40.640.10">
    <property type="entry name" value="Type I PLP-dependent aspartate aminotransferase-like (Major domain)"/>
    <property type="match status" value="1"/>
</dbReference>
<dbReference type="InterPro" id="IPR015424">
    <property type="entry name" value="PyrdxlP-dep_Trfase"/>
</dbReference>
<dbReference type="GO" id="GO:0034386">
    <property type="term" value="F:4-aminobutyrate:2-oxoglutarate transaminase activity"/>
    <property type="evidence" value="ECO:0007669"/>
    <property type="project" value="UniProtKB-EC"/>
</dbReference>
<keyword evidence="8" id="KW-1185">Reference proteome</keyword>
<dbReference type="PANTHER" id="PTHR11986:SF58">
    <property type="entry name" value="LEUCINE_METHIONINE RACEMASE"/>
    <property type="match status" value="1"/>
</dbReference>
<dbReference type="CDD" id="cd00610">
    <property type="entry name" value="OAT_like"/>
    <property type="match status" value="1"/>
</dbReference>
<evidence type="ECO:0000256" key="6">
    <source>
        <dbReference type="RuleBase" id="RU003560"/>
    </source>
</evidence>
<dbReference type="PIRSF" id="PIRSF000521">
    <property type="entry name" value="Transaminase_4ab_Lys_Orn"/>
    <property type="match status" value="1"/>
</dbReference>
<dbReference type="RefSeq" id="WP_289503825.1">
    <property type="nucleotide sequence ID" value="NZ_CP116805.1"/>
</dbReference>
<dbReference type="InterPro" id="IPR005814">
    <property type="entry name" value="Aminotrans_3"/>
</dbReference>
<dbReference type="PANTHER" id="PTHR11986">
    <property type="entry name" value="AMINOTRANSFERASE CLASS III"/>
    <property type="match status" value="1"/>
</dbReference>
<dbReference type="Proteomes" id="UP001217500">
    <property type="component" value="Chromosome"/>
</dbReference>
<keyword evidence="4 7" id="KW-0808">Transferase</keyword>
<dbReference type="InterPro" id="IPR015422">
    <property type="entry name" value="PyrdxlP-dep_Trfase_small"/>
</dbReference>
<evidence type="ECO:0000256" key="5">
    <source>
        <dbReference type="ARBA" id="ARBA00022898"/>
    </source>
</evidence>
<comment type="cofactor">
    <cofactor evidence="1">
        <name>pyridoxal 5'-phosphate</name>
        <dbReference type="ChEBI" id="CHEBI:597326"/>
    </cofactor>
</comment>
<dbReference type="InterPro" id="IPR015421">
    <property type="entry name" value="PyrdxlP-dep_Trfase_major"/>
</dbReference>
<dbReference type="SUPFAM" id="SSF53383">
    <property type="entry name" value="PLP-dependent transferases"/>
    <property type="match status" value="1"/>
</dbReference>
<dbReference type="InterPro" id="IPR050103">
    <property type="entry name" value="Class-III_PLP-dep_AT"/>
</dbReference>
<dbReference type="KEGG" id="gso:PH603_16330"/>
<organism evidence="7 8">
    <name type="scientific">Gimibacter soli</name>
    <dbReference type="NCBI Taxonomy" id="3024400"/>
    <lineage>
        <taxon>Bacteria</taxon>
        <taxon>Pseudomonadati</taxon>
        <taxon>Pseudomonadota</taxon>
        <taxon>Alphaproteobacteria</taxon>
        <taxon>Kordiimonadales</taxon>
        <taxon>Temperatibacteraceae</taxon>
        <taxon>Gimibacter</taxon>
    </lineage>
</organism>